<evidence type="ECO:0000313" key="5">
    <source>
        <dbReference type="EMBL" id="KRG59795.1"/>
    </source>
</evidence>
<evidence type="ECO:0000256" key="3">
    <source>
        <dbReference type="SAM" id="Phobius"/>
    </source>
</evidence>
<dbReference type="PANTHER" id="PTHR31302">
    <property type="entry name" value="TRANSMEMBRANE PROTEIN WITH METALLOPHOSPHOESTERASE DOMAIN-RELATED"/>
    <property type="match status" value="1"/>
</dbReference>
<dbReference type="Gene3D" id="3.60.21.10">
    <property type="match status" value="1"/>
</dbReference>
<dbReference type="SUPFAM" id="SSF56300">
    <property type="entry name" value="Metallo-dependent phosphatases"/>
    <property type="match status" value="1"/>
</dbReference>
<protein>
    <recommendedName>
        <fullName evidence="4">Calcineurin-like phosphoesterase domain-containing protein</fullName>
    </recommendedName>
</protein>
<dbReference type="GO" id="GO:0016020">
    <property type="term" value="C:membrane"/>
    <property type="evidence" value="ECO:0007669"/>
    <property type="project" value="GOC"/>
</dbReference>
<feature type="domain" description="Calcineurin-like phosphoesterase" evidence="4">
    <location>
        <begin position="156"/>
        <end position="330"/>
    </location>
</feature>
<keyword evidence="2" id="KW-0378">Hydrolase</keyword>
<comment type="caution">
    <text evidence="5">The sequence shown here is derived from an EMBL/GenBank/DDBJ whole genome shotgun (WGS) entry which is preliminary data.</text>
</comment>
<evidence type="ECO:0000313" key="6">
    <source>
        <dbReference type="Proteomes" id="UP000051254"/>
    </source>
</evidence>
<organism evidence="5 6">
    <name type="scientific">Stenotrophomonas koreensis</name>
    <dbReference type="NCBI Taxonomy" id="266128"/>
    <lineage>
        <taxon>Bacteria</taxon>
        <taxon>Pseudomonadati</taxon>
        <taxon>Pseudomonadota</taxon>
        <taxon>Gammaproteobacteria</taxon>
        <taxon>Lysobacterales</taxon>
        <taxon>Lysobacteraceae</taxon>
        <taxon>Stenotrophomonas</taxon>
    </lineage>
</organism>
<dbReference type="OrthoDB" id="9780884at2"/>
<keyword evidence="1" id="KW-0479">Metal-binding</keyword>
<evidence type="ECO:0000256" key="1">
    <source>
        <dbReference type="ARBA" id="ARBA00022723"/>
    </source>
</evidence>
<keyword evidence="3" id="KW-1133">Transmembrane helix</keyword>
<accession>A0A0R0C3R8</accession>
<dbReference type="GO" id="GO:0008758">
    <property type="term" value="F:UDP-2,3-diacylglucosamine hydrolase activity"/>
    <property type="evidence" value="ECO:0007669"/>
    <property type="project" value="TreeGrafter"/>
</dbReference>
<keyword evidence="3" id="KW-0812">Transmembrane</keyword>
<dbReference type="InterPro" id="IPR004843">
    <property type="entry name" value="Calcineurin-like_PHP"/>
</dbReference>
<proteinExistence type="predicted"/>
<feature type="transmembrane region" description="Helical" evidence="3">
    <location>
        <begin position="113"/>
        <end position="136"/>
    </location>
</feature>
<evidence type="ECO:0000256" key="2">
    <source>
        <dbReference type="ARBA" id="ARBA00022801"/>
    </source>
</evidence>
<dbReference type="InterPro" id="IPR051158">
    <property type="entry name" value="Metallophosphoesterase_sf"/>
</dbReference>
<dbReference type="PATRIC" id="fig|266128.3.peg.2577"/>
<reference evidence="5 6" key="1">
    <citation type="submission" date="2015-05" db="EMBL/GenBank/DDBJ databases">
        <title>Genome sequencing and analysis of members of genus Stenotrophomonas.</title>
        <authorList>
            <person name="Patil P.P."/>
            <person name="Midha S."/>
            <person name="Patil P.B."/>
        </authorList>
    </citation>
    <scope>NUCLEOTIDE SEQUENCE [LARGE SCALE GENOMIC DNA]</scope>
    <source>
        <strain evidence="5 6">DSM 17805</strain>
    </source>
</reference>
<name>A0A0R0C3R8_9GAMM</name>
<dbReference type="Pfam" id="PF00149">
    <property type="entry name" value="Metallophos"/>
    <property type="match status" value="1"/>
</dbReference>
<dbReference type="GO" id="GO:0009245">
    <property type="term" value="P:lipid A biosynthetic process"/>
    <property type="evidence" value="ECO:0007669"/>
    <property type="project" value="TreeGrafter"/>
</dbReference>
<dbReference type="Proteomes" id="UP000051254">
    <property type="component" value="Unassembled WGS sequence"/>
</dbReference>
<dbReference type="GO" id="GO:0046872">
    <property type="term" value="F:metal ion binding"/>
    <property type="evidence" value="ECO:0007669"/>
    <property type="project" value="UniProtKB-KW"/>
</dbReference>
<keyword evidence="3" id="KW-0472">Membrane</keyword>
<dbReference type="EMBL" id="LDJH01000006">
    <property type="protein sequence ID" value="KRG59795.1"/>
    <property type="molecule type" value="Genomic_DNA"/>
</dbReference>
<evidence type="ECO:0000259" key="4">
    <source>
        <dbReference type="Pfam" id="PF00149"/>
    </source>
</evidence>
<feature type="transmembrane region" description="Helical" evidence="3">
    <location>
        <begin position="30"/>
        <end position="50"/>
    </location>
</feature>
<dbReference type="PANTHER" id="PTHR31302:SF31">
    <property type="entry name" value="PHOSPHODIESTERASE YAEI"/>
    <property type="match status" value="1"/>
</dbReference>
<sequence length="390" mass="42189">MRILLVSLILPLLAFVLWWPLTVLPRAARWRRIGLSLLVALLLPAMVVVWRSDMLGYAAISWLQVGAGGLVLLGMLLLVFVIMRTAGWAVHALLERLLRRTPGIGLRRWHAPWLTQGAVLVAALAAVLGIGNGLAVPQVRESALLIEQLPAELDGLRIAVLADLHLTPVKGRARSEEIVRRTLAARPDLIVLPGDMVDGPVAVSGPMAAPLAGLQAPLGVWLAPGNHEVYHDYADWMAFFGQLGLPVLENRAVSLEHNGVRFTVSGLGDLAARRAGAWGSGIPKPDLEATLTQVPAGSRFHLMLVHQPKLAREVAASGQVDLQFSGHTHGGHIIGMDRWLVAPANHGFVRGEYQLQDMRLLVSAGAGQWDGFSARLGVPARIDLITLRRR</sequence>
<dbReference type="InterPro" id="IPR029052">
    <property type="entry name" value="Metallo-depent_PP-like"/>
</dbReference>
<feature type="transmembrane region" description="Helical" evidence="3">
    <location>
        <begin position="62"/>
        <end position="93"/>
    </location>
</feature>
<gene>
    <name evidence="5" type="ORF">ABB25_04615</name>
</gene>
<keyword evidence="6" id="KW-1185">Reference proteome</keyword>
<dbReference type="AlphaFoldDB" id="A0A0R0C3R8"/>
<dbReference type="CDD" id="cd07385">
    <property type="entry name" value="MPP_YkuE_C"/>
    <property type="match status" value="1"/>
</dbReference>